<dbReference type="AlphaFoldDB" id="A0A372JCJ6"/>
<comment type="similarity">
    <text evidence="2">Belongs to the 3-hydroxyacyl-CoA dehydrogenase family.</text>
</comment>
<feature type="binding site" evidence="5">
    <location>
        <position position="97"/>
    </location>
    <ligand>
        <name>NAD(+)</name>
        <dbReference type="ChEBI" id="CHEBI:57540"/>
    </ligand>
</feature>
<accession>A0A372JCJ6</accession>
<dbReference type="OrthoDB" id="9771883at2"/>
<feature type="domain" description="3-hydroxyacyl-CoA dehydrogenase NAD binding" evidence="7">
    <location>
        <begin position="5"/>
        <end position="188"/>
    </location>
</feature>
<keyword evidence="3" id="KW-0560">Oxidoreductase</keyword>
<feature type="binding site" evidence="5">
    <location>
        <position position="148"/>
    </location>
    <ligand>
        <name>NAD(+)</name>
        <dbReference type="ChEBI" id="CHEBI:57540"/>
    </ligand>
</feature>
<dbReference type="PANTHER" id="PTHR48075:SF5">
    <property type="entry name" value="3-HYDROXYBUTYRYL-COA DEHYDROGENASE"/>
    <property type="match status" value="1"/>
</dbReference>
<dbReference type="Proteomes" id="UP000261811">
    <property type="component" value="Unassembled WGS sequence"/>
</dbReference>
<feature type="domain" description="3-hydroxyacyl-CoA dehydrogenase C-terminal" evidence="6">
    <location>
        <begin position="191"/>
        <end position="287"/>
    </location>
</feature>
<dbReference type="Pfam" id="PF02737">
    <property type="entry name" value="3HCDH_N"/>
    <property type="match status" value="1"/>
</dbReference>
<dbReference type="InterPro" id="IPR006108">
    <property type="entry name" value="3HC_DH_C"/>
</dbReference>
<keyword evidence="9" id="KW-1185">Reference proteome</keyword>
<dbReference type="GO" id="GO:0016616">
    <property type="term" value="F:oxidoreductase activity, acting on the CH-OH group of donors, NAD or NADP as acceptor"/>
    <property type="evidence" value="ECO:0007669"/>
    <property type="project" value="InterPro"/>
</dbReference>
<dbReference type="FunFam" id="3.40.50.720:FF:000009">
    <property type="entry name" value="Fatty oxidation complex, alpha subunit"/>
    <property type="match status" value="1"/>
</dbReference>
<dbReference type="EMBL" id="QURH01000929">
    <property type="protein sequence ID" value="RFU37733.1"/>
    <property type="molecule type" value="Genomic_DNA"/>
</dbReference>
<dbReference type="PIRSF" id="PIRSF000105">
    <property type="entry name" value="HCDH"/>
    <property type="match status" value="1"/>
</dbReference>
<feature type="binding site" evidence="5">
    <location>
        <position position="102"/>
    </location>
    <ligand>
        <name>NAD(+)</name>
        <dbReference type="ChEBI" id="CHEBI:57540"/>
    </ligand>
</feature>
<dbReference type="GO" id="GO:0006631">
    <property type="term" value="P:fatty acid metabolic process"/>
    <property type="evidence" value="ECO:0007669"/>
    <property type="project" value="InterPro"/>
</dbReference>
<evidence type="ECO:0000256" key="3">
    <source>
        <dbReference type="ARBA" id="ARBA00023002"/>
    </source>
</evidence>
<dbReference type="SUPFAM" id="SSF48179">
    <property type="entry name" value="6-phosphogluconate dehydrogenase C-terminal domain-like"/>
    <property type="match status" value="1"/>
</dbReference>
<dbReference type="Gene3D" id="1.10.1040.10">
    <property type="entry name" value="N-(1-d-carboxylethyl)-l-norvaline Dehydrogenase, domain 2"/>
    <property type="match status" value="1"/>
</dbReference>
<reference evidence="8 9" key="1">
    <citation type="submission" date="2018-08" db="EMBL/GenBank/DDBJ databases">
        <title>Actinomadura jelena sp. nov., a novel Actinomycete isolated from soil in Chad.</title>
        <authorList>
            <person name="Shi L."/>
        </authorList>
    </citation>
    <scope>NUCLEOTIDE SEQUENCE [LARGE SCALE GENOMIC DNA]</scope>
    <source>
        <strain evidence="8 9">NEAU-G17</strain>
    </source>
</reference>
<name>A0A372JCJ6_9ACTN</name>
<evidence type="ECO:0000256" key="1">
    <source>
        <dbReference type="ARBA" id="ARBA00005086"/>
    </source>
</evidence>
<dbReference type="SUPFAM" id="SSF51735">
    <property type="entry name" value="NAD(P)-binding Rossmann-fold domains"/>
    <property type="match status" value="1"/>
</dbReference>
<dbReference type="InterPro" id="IPR008927">
    <property type="entry name" value="6-PGluconate_DH-like_C_sf"/>
</dbReference>
<feature type="binding site" evidence="5">
    <location>
        <position position="124"/>
    </location>
    <ligand>
        <name>NAD(+)</name>
        <dbReference type="ChEBI" id="CHEBI:57540"/>
    </ligand>
</feature>
<dbReference type="PANTHER" id="PTHR48075">
    <property type="entry name" value="3-HYDROXYACYL-COA DEHYDROGENASE FAMILY PROTEIN"/>
    <property type="match status" value="1"/>
</dbReference>
<feature type="binding site" evidence="5">
    <location>
        <begin position="10"/>
        <end position="15"/>
    </location>
    <ligand>
        <name>NAD(+)</name>
        <dbReference type="ChEBI" id="CHEBI:57540"/>
    </ligand>
</feature>
<dbReference type="InterPro" id="IPR022694">
    <property type="entry name" value="3-OHacyl-CoA_DH"/>
</dbReference>
<dbReference type="InterPro" id="IPR006176">
    <property type="entry name" value="3-OHacyl-CoA_DH_NAD-bd"/>
</dbReference>
<evidence type="ECO:0000256" key="5">
    <source>
        <dbReference type="PIRSR" id="PIRSR000105-2"/>
    </source>
</evidence>
<feature type="site" description="Important for catalytic activity" evidence="4">
    <location>
        <position position="145"/>
    </location>
</feature>
<evidence type="ECO:0000259" key="7">
    <source>
        <dbReference type="Pfam" id="PF02737"/>
    </source>
</evidence>
<evidence type="ECO:0000313" key="9">
    <source>
        <dbReference type="Proteomes" id="UP000261811"/>
    </source>
</evidence>
<sequence length="291" mass="31316">MGFTTVGVVGAGVMGTGLAQAVAQAGIGVVLVDTGDDVLDRARRRIDEGLRLHRLLARSRGEDGPAPDRAEVQRRIEYTIDLGALARADFVVENITEDVDLKRPVYERMDEVCPPGTVFAANTSVIPITAIGAMTGRPDAVLGMHFMNPVPMRPMVEVIRGHHTSEATVERGRALLDALGKEAVVVADSPGFVTNRVLMLTVNEAAFLVQEGVADAAQVDRLFRECFGHRMGPLETADLIGLDTILASVEGLHTAFADSKYRPCPLLRRMVAAGLLGRKSGRGFHVYDHAK</sequence>
<evidence type="ECO:0000313" key="8">
    <source>
        <dbReference type="EMBL" id="RFU37733.1"/>
    </source>
</evidence>
<feature type="binding site" evidence="5">
    <location>
        <position position="279"/>
    </location>
    <ligand>
        <name>NAD(+)</name>
        <dbReference type="ChEBI" id="CHEBI:57540"/>
    </ligand>
</feature>
<evidence type="ECO:0000259" key="6">
    <source>
        <dbReference type="Pfam" id="PF00725"/>
    </source>
</evidence>
<comment type="caution">
    <text evidence="8">The sequence shown here is derived from an EMBL/GenBank/DDBJ whole genome shotgun (WGS) entry which is preliminary data.</text>
</comment>
<evidence type="ECO:0000256" key="2">
    <source>
        <dbReference type="ARBA" id="ARBA00009463"/>
    </source>
</evidence>
<comment type="pathway">
    <text evidence="1">Lipid metabolism; butanoate metabolism.</text>
</comment>
<dbReference type="Pfam" id="PF00725">
    <property type="entry name" value="3HCDH"/>
    <property type="match status" value="1"/>
</dbReference>
<dbReference type="InterPro" id="IPR013328">
    <property type="entry name" value="6PGD_dom2"/>
</dbReference>
<evidence type="ECO:0000256" key="4">
    <source>
        <dbReference type="PIRSR" id="PIRSR000105-1"/>
    </source>
</evidence>
<organism evidence="8 9">
    <name type="scientific">Actinomadura logoneensis</name>
    <dbReference type="NCBI Taxonomy" id="2293572"/>
    <lineage>
        <taxon>Bacteria</taxon>
        <taxon>Bacillati</taxon>
        <taxon>Actinomycetota</taxon>
        <taxon>Actinomycetes</taxon>
        <taxon>Streptosporangiales</taxon>
        <taxon>Thermomonosporaceae</taxon>
        <taxon>Actinomadura</taxon>
    </lineage>
</organism>
<gene>
    <name evidence="8" type="ORF">DZF91_31360</name>
</gene>
<protein>
    <submittedName>
        <fullName evidence="8">3-hydroxybutyryl-CoA dehydrogenase</fullName>
    </submittedName>
</protein>
<proteinExistence type="inferred from homology"/>
<dbReference type="InterPro" id="IPR036291">
    <property type="entry name" value="NAD(P)-bd_dom_sf"/>
</dbReference>
<dbReference type="GO" id="GO:0070403">
    <property type="term" value="F:NAD+ binding"/>
    <property type="evidence" value="ECO:0007669"/>
    <property type="project" value="InterPro"/>
</dbReference>
<keyword evidence="5" id="KW-0520">NAD</keyword>
<feature type="binding site" evidence="5">
    <location>
        <position position="33"/>
    </location>
    <ligand>
        <name>NAD(+)</name>
        <dbReference type="ChEBI" id="CHEBI:57540"/>
    </ligand>
</feature>
<dbReference type="Gene3D" id="3.40.50.720">
    <property type="entry name" value="NAD(P)-binding Rossmann-like Domain"/>
    <property type="match status" value="1"/>
</dbReference>